<accession>A0A7L9QEI5</accession>
<keyword evidence="4 8" id="KW-0560">Oxidoreductase</keyword>
<evidence type="ECO:0000313" key="12">
    <source>
        <dbReference type="EMBL" id="QOL01225.1"/>
    </source>
</evidence>
<evidence type="ECO:0000256" key="5">
    <source>
        <dbReference type="ARBA" id="ARBA00023008"/>
    </source>
</evidence>
<dbReference type="GO" id="GO:0008131">
    <property type="term" value="F:primary methylamine oxidase activity"/>
    <property type="evidence" value="ECO:0007669"/>
    <property type="project" value="InterPro"/>
</dbReference>
<dbReference type="GO" id="GO:0009308">
    <property type="term" value="P:amine metabolic process"/>
    <property type="evidence" value="ECO:0007669"/>
    <property type="project" value="UniProtKB-UniRule"/>
</dbReference>
<feature type="active site" description="Proton acceptor" evidence="6">
    <location>
        <position position="436"/>
    </location>
</feature>
<dbReference type="InterPro" id="IPR016182">
    <property type="entry name" value="Cu_amine_oxidase_N-reg"/>
</dbReference>
<proteinExistence type="evidence at transcript level"/>
<keyword evidence="3 6" id="KW-0801">TPQ</keyword>
<dbReference type="PANTHER" id="PTHR10638:SF20">
    <property type="entry name" value="AMINE OXIDASE"/>
    <property type="match status" value="1"/>
</dbReference>
<evidence type="ECO:0000256" key="2">
    <source>
        <dbReference type="ARBA" id="ARBA00022723"/>
    </source>
</evidence>
<dbReference type="InterPro" id="IPR036460">
    <property type="entry name" value="Cu_amine_oxidase_C_sf"/>
</dbReference>
<reference evidence="12" key="1">
    <citation type="journal article" date="2020" name="Microb. Ecol.">
        <title>The Under-explored Extracellular Proteome of Aero-Terrestrial Microalgae Provides Clues on Different Mechanisms of Desiccation Tolerance in Non-Model Organisms.</title>
        <authorList>
            <person name="Gonzalez-Hourcade M."/>
            <person name="Del Campo E.M."/>
            <person name="Casano L.M."/>
        </authorList>
    </citation>
    <scope>NUCLEOTIDE SEQUENCE</scope>
    <source>
        <strain evidence="12">TR9</strain>
    </source>
</reference>
<dbReference type="EMBL" id="MT438978">
    <property type="protein sequence ID" value="QOL01225.1"/>
    <property type="molecule type" value="mRNA"/>
</dbReference>
<dbReference type="Pfam" id="PF02727">
    <property type="entry name" value="Cu_amine_oxidN2"/>
    <property type="match status" value="1"/>
</dbReference>
<dbReference type="Gene3D" id="3.10.450.40">
    <property type="match status" value="2"/>
</dbReference>
<dbReference type="InterPro" id="IPR000269">
    <property type="entry name" value="Cu_amine_oxidase"/>
</dbReference>
<dbReference type="InterPro" id="IPR015798">
    <property type="entry name" value="Cu_amine_oxidase_C"/>
</dbReference>
<keyword evidence="2 8" id="KW-0479">Metal-binding</keyword>
<dbReference type="Gene3D" id="2.70.98.20">
    <property type="entry name" value="Copper amine oxidase, catalytic domain"/>
    <property type="match status" value="1"/>
</dbReference>
<evidence type="ECO:0000256" key="1">
    <source>
        <dbReference type="ARBA" id="ARBA00007983"/>
    </source>
</evidence>
<comment type="PTM">
    <text evidence="7 8">Topaquinone (TPQ) is generated by copper-dependent autoxidation of a specific tyrosyl residue.</text>
</comment>
<dbReference type="AlphaFoldDB" id="A0A7L9QEI5"/>
<evidence type="ECO:0000259" key="10">
    <source>
        <dbReference type="Pfam" id="PF01179"/>
    </source>
</evidence>
<feature type="chain" id="PRO_5029507249" description="Amine oxidase" evidence="9">
    <location>
        <begin position="26"/>
        <end position="726"/>
    </location>
</feature>
<dbReference type="Pfam" id="PF01179">
    <property type="entry name" value="Cu_amine_oxid"/>
    <property type="match status" value="1"/>
</dbReference>
<evidence type="ECO:0000256" key="8">
    <source>
        <dbReference type="RuleBase" id="RU000672"/>
    </source>
</evidence>
<feature type="domain" description="Copper amine oxidase N2-terminal" evidence="11">
    <location>
        <begin position="120"/>
        <end position="175"/>
    </location>
</feature>
<comment type="cofactor">
    <cofactor evidence="8">
        <name>Cu cation</name>
        <dbReference type="ChEBI" id="CHEBI:23378"/>
    </cofactor>
    <text evidence="8">Contains 1 topaquinone per subunit.</text>
</comment>
<organism evidence="12">
    <name type="scientific">Trebouxia lynnae</name>
    <dbReference type="NCBI Taxonomy" id="1825957"/>
    <lineage>
        <taxon>Eukaryota</taxon>
        <taxon>Viridiplantae</taxon>
        <taxon>Chlorophyta</taxon>
        <taxon>core chlorophytes</taxon>
        <taxon>Trebouxiophyceae</taxon>
        <taxon>Trebouxiales</taxon>
        <taxon>Trebouxiaceae</taxon>
        <taxon>Trebouxia</taxon>
    </lineage>
</organism>
<evidence type="ECO:0000256" key="7">
    <source>
        <dbReference type="PIRSR" id="PIRSR600269-51"/>
    </source>
</evidence>
<feature type="active site" description="Schiff-base intermediate with substrate; via topaquinone" evidence="6">
    <location>
        <position position="524"/>
    </location>
</feature>
<evidence type="ECO:0000259" key="11">
    <source>
        <dbReference type="Pfam" id="PF02727"/>
    </source>
</evidence>
<comment type="similarity">
    <text evidence="1 8">Belongs to the copper/topaquinone oxidase family.</text>
</comment>
<feature type="domain" description="Copper amine oxidase catalytic" evidence="10">
    <location>
        <begin position="359"/>
        <end position="717"/>
    </location>
</feature>
<keyword evidence="9" id="KW-0732">Signal</keyword>
<keyword evidence="5 8" id="KW-0186">Copper</keyword>
<name>A0A7L9QEI5_9CHLO</name>
<feature type="signal peptide" evidence="9">
    <location>
        <begin position="1"/>
        <end position="25"/>
    </location>
</feature>
<evidence type="ECO:0000256" key="9">
    <source>
        <dbReference type="SAM" id="SignalP"/>
    </source>
</evidence>
<dbReference type="GO" id="GO:0005507">
    <property type="term" value="F:copper ion binding"/>
    <property type="evidence" value="ECO:0007669"/>
    <property type="project" value="InterPro"/>
</dbReference>
<dbReference type="GO" id="GO:0005886">
    <property type="term" value="C:plasma membrane"/>
    <property type="evidence" value="ECO:0007669"/>
    <property type="project" value="TreeGrafter"/>
</dbReference>
<feature type="modified residue" description="2',4',5'-topaquinone" evidence="7">
    <location>
        <position position="524"/>
    </location>
</feature>
<dbReference type="SUPFAM" id="SSF49998">
    <property type="entry name" value="Amine oxidase catalytic domain"/>
    <property type="match status" value="1"/>
</dbReference>
<dbReference type="InterPro" id="IPR015800">
    <property type="entry name" value="Cu_amine_oxidase_N2"/>
</dbReference>
<evidence type="ECO:0000256" key="6">
    <source>
        <dbReference type="PIRSR" id="PIRSR600269-50"/>
    </source>
</evidence>
<dbReference type="EC" id="1.4.3.-" evidence="8"/>
<evidence type="ECO:0000256" key="3">
    <source>
        <dbReference type="ARBA" id="ARBA00022772"/>
    </source>
</evidence>
<dbReference type="GO" id="GO:0048038">
    <property type="term" value="F:quinone binding"/>
    <property type="evidence" value="ECO:0007669"/>
    <property type="project" value="InterPro"/>
</dbReference>
<dbReference type="PANTHER" id="PTHR10638">
    <property type="entry name" value="COPPER AMINE OXIDASE"/>
    <property type="match status" value="1"/>
</dbReference>
<evidence type="ECO:0000256" key="4">
    <source>
        <dbReference type="ARBA" id="ARBA00023002"/>
    </source>
</evidence>
<dbReference type="PRINTS" id="PR00766">
    <property type="entry name" value="CUDAOXIDASE"/>
</dbReference>
<protein>
    <recommendedName>
        <fullName evidence="8">Amine oxidase</fullName>
        <ecNumber evidence="8">1.4.3.-</ecNumber>
    </recommendedName>
</protein>
<dbReference type="SUPFAM" id="SSF54416">
    <property type="entry name" value="Amine oxidase N-terminal region"/>
    <property type="match status" value="2"/>
</dbReference>
<sequence length="726" mass="80437">MRRRTCISSALHALLLLGVALVVDGQRFASKSKARKLAQAASAASSETPRPQSCPAGPYIQTGSTRQSIFDQLTIAEYNSVVDFMVNETGFIFPAAENRDVHINVVDSGMPVSGDAAYLTENYLYNVFLWPVDKAEALAYLDSGGPVPARYAKVIAVRGANSPPDVMEYKVGPLPIGPDSAYVEQYPDGHIAWVKRPGDDLGDSGAMPDVIDDAAAILKPVFNATIGQCYSNSDPDCTSSNISSFWTPPQTRENGTNRVVVNLFFFSSEWAGASDELQVMPIAWKTEMTSQDPTEWYNFEFEYCNQGFNTAQELADALSNGTLRVCNPQEWTTLNYNDNWLADKYQGGPRADSTKAGPRLYEPEGKRYTLLQGDSASARVFQYMDWQAHVTVDPWTGLSLHDVNFKGNRIAYELGVQGQFVAYSGYSSIGQLFYFDDAYQLGSASYQLRPGVDCPETASYMDIEMMGEFGYLIRSKGAVCFFEDWTLGTTTWRHTDILQDDTLRDSGVRNYEFVVRTIATVGNYDYMYDIRFALDGAITCRIYQAGYMQAAYWDPAGGTKMDLPYGTVVHTYTLGNIHDHLSGWKVDLDVMGQSNCFHKATLAAGTFEEVFGPGKTPMWARPTDVVKYQRDQLIANETGFNLGSTGQSTFLITNDNELNSWNQTKGYAIVHTGATASQLLPDTHPLVVAQSWTKYHMAVTQRKEAEPVVSKDYYDTHSPGVSPIPE</sequence>